<dbReference type="AlphaFoldDB" id="A0AAX4P867"/>
<dbReference type="PANTHER" id="PTHR47271:SF2">
    <property type="entry name" value="ARGININE DEIMINASE"/>
    <property type="match status" value="1"/>
</dbReference>
<keyword evidence="2" id="KW-1185">Reference proteome</keyword>
<dbReference type="EMBL" id="CP151505">
    <property type="protein sequence ID" value="WZN62303.1"/>
    <property type="molecule type" value="Genomic_DNA"/>
</dbReference>
<organism evidence="1 2">
    <name type="scientific">Chloropicon roscoffensis</name>
    <dbReference type="NCBI Taxonomy" id="1461544"/>
    <lineage>
        <taxon>Eukaryota</taxon>
        <taxon>Viridiplantae</taxon>
        <taxon>Chlorophyta</taxon>
        <taxon>Chloropicophyceae</taxon>
        <taxon>Chloropicales</taxon>
        <taxon>Chloropicaceae</taxon>
        <taxon>Chloropicon</taxon>
    </lineage>
</organism>
<dbReference type="SUPFAM" id="SSF55909">
    <property type="entry name" value="Pentein"/>
    <property type="match status" value="1"/>
</dbReference>
<evidence type="ECO:0000313" key="2">
    <source>
        <dbReference type="Proteomes" id="UP001472866"/>
    </source>
</evidence>
<dbReference type="GO" id="GO:0016990">
    <property type="term" value="F:arginine deiminase activity"/>
    <property type="evidence" value="ECO:0007669"/>
    <property type="project" value="TreeGrafter"/>
</dbReference>
<dbReference type="Proteomes" id="UP001472866">
    <property type="component" value="Chromosome 05"/>
</dbReference>
<name>A0AAX4P867_9CHLO</name>
<evidence type="ECO:0000313" key="1">
    <source>
        <dbReference type="EMBL" id="WZN62303.1"/>
    </source>
</evidence>
<protein>
    <submittedName>
        <fullName evidence="1">Amidinotransferase</fullName>
    </submittedName>
</protein>
<gene>
    <name evidence="1" type="ORF">HKI87_05g38390</name>
</gene>
<accession>A0AAX4P867</accession>
<dbReference type="PANTHER" id="PTHR47271">
    <property type="entry name" value="ARGININE DEIMINASE"/>
    <property type="match status" value="1"/>
</dbReference>
<proteinExistence type="predicted"/>
<dbReference type="Gene3D" id="3.75.10.10">
    <property type="entry name" value="L-arginine/glycine Amidinotransferase, Chain A"/>
    <property type="match status" value="1"/>
</dbReference>
<dbReference type="Pfam" id="PF02274">
    <property type="entry name" value="ADI"/>
    <property type="match status" value="2"/>
</dbReference>
<sequence>MAKPGATGARFGLQSEYRPLKRVLLRHPRDAFRSQSSISRQWRQLNYIQEPNFSLALEEYEQFTGLLERLGAKIEYLESEDDLGLDSLYVRDASVVSSAGAILCTMGKQARSAEPRAQGVALENLGFPVHSAIEFPGTVEGGDTAWLDHKTLAVGRSYRTNAEGIYQLRSALEPLGVEVLVVDLPHFRGQDDVFHLMSVLSPLDEDLLLVYSPLLPVSFRERLLSDGFQLVEVPEEEFYAETQGCNVLAVGPRVVVAIDGNLETKRRMEAAGCEVHTYAGAEISVKGGGGPTCLTKPLERA</sequence>
<reference evidence="1 2" key="1">
    <citation type="submission" date="2024-03" db="EMBL/GenBank/DDBJ databases">
        <title>Complete genome sequence of the green alga Chloropicon roscoffensis RCC1871.</title>
        <authorList>
            <person name="Lemieux C."/>
            <person name="Pombert J.-F."/>
            <person name="Otis C."/>
            <person name="Turmel M."/>
        </authorList>
    </citation>
    <scope>NUCLEOTIDE SEQUENCE [LARGE SCALE GENOMIC DNA]</scope>
    <source>
        <strain evidence="1 2">RCC1871</strain>
    </source>
</reference>
<dbReference type="GO" id="GO:0019546">
    <property type="term" value="P:L-arginine deiminase pathway"/>
    <property type="evidence" value="ECO:0007669"/>
    <property type="project" value="TreeGrafter"/>
</dbReference>